<keyword evidence="1" id="KW-0812">Transmembrane</keyword>
<dbReference type="RefSeq" id="WP_153818997.1">
    <property type="nucleotide sequence ID" value="NZ_WJIE01000002.1"/>
</dbReference>
<keyword evidence="1" id="KW-0472">Membrane</keyword>
<proteinExistence type="predicted"/>
<keyword evidence="2" id="KW-0732">Signal</keyword>
<feature type="transmembrane region" description="Helical" evidence="1">
    <location>
        <begin position="234"/>
        <end position="256"/>
    </location>
</feature>
<evidence type="ECO:0000313" key="3">
    <source>
        <dbReference type="EMBL" id="MRG92170.1"/>
    </source>
</evidence>
<sequence>MRLLQAPLCLLAFAFVASPGAAAAAPPEDLAAQKQACADASEQGQELRDQGKLLAARERFLACAAEACPPIVRKDCAGWLDDLDERTPSIVLDARDPAGKDLTDVRVLEGGRVLAASLDGKAIALDPGEHHLRYEWSGAPAIEEHVVLREGERRRRLTVRFAAPAPPAPEIPAPLAPPPRPLPLAPLVLGGVALAGGAAFAGLAASAKADYDDLDATCAPRCTSDVIEPVRTKLILANVSLGVSVVSLGVATFLWFDRPADPRAKPRTTAFAVAPLPGGAAAFFGGPLP</sequence>
<gene>
    <name evidence="3" type="ORF">GF068_09545</name>
</gene>
<evidence type="ECO:0008006" key="5">
    <source>
        <dbReference type="Google" id="ProtNLM"/>
    </source>
</evidence>
<accession>A0A6N7PPC3</accession>
<dbReference type="GO" id="GO:0005576">
    <property type="term" value="C:extracellular region"/>
    <property type="evidence" value="ECO:0007669"/>
    <property type="project" value="InterPro"/>
</dbReference>
<reference evidence="3 4" key="1">
    <citation type="submission" date="2019-10" db="EMBL/GenBank/DDBJ databases">
        <title>A soil myxobacterium in the family Polyangiaceae.</title>
        <authorList>
            <person name="Li Y."/>
            <person name="Wang J."/>
        </authorList>
    </citation>
    <scope>NUCLEOTIDE SEQUENCE [LARGE SCALE GENOMIC DNA]</scope>
    <source>
        <strain evidence="3 4">DSM 14734</strain>
    </source>
</reference>
<feature type="transmembrane region" description="Helical" evidence="1">
    <location>
        <begin position="268"/>
        <end position="288"/>
    </location>
</feature>
<dbReference type="PRINTS" id="PR01747">
    <property type="entry name" value="DENSEGRNULE7"/>
</dbReference>
<protein>
    <recommendedName>
        <fullName evidence="5">PEGA domain-containing protein</fullName>
    </recommendedName>
</protein>
<keyword evidence="1" id="KW-1133">Transmembrane helix</keyword>
<keyword evidence="4" id="KW-1185">Reference proteome</keyword>
<dbReference type="InterPro" id="IPR008120">
    <property type="entry name" value="Dense_granule_Gra7_protein"/>
</dbReference>
<dbReference type="EMBL" id="WJIE01000002">
    <property type="protein sequence ID" value="MRG92170.1"/>
    <property type="molecule type" value="Genomic_DNA"/>
</dbReference>
<dbReference type="Proteomes" id="UP000440224">
    <property type="component" value="Unassembled WGS sequence"/>
</dbReference>
<dbReference type="OrthoDB" id="5509648at2"/>
<comment type="caution">
    <text evidence="3">The sequence shown here is derived from an EMBL/GenBank/DDBJ whole genome shotgun (WGS) entry which is preliminary data.</text>
</comment>
<name>A0A6N7PPC3_9BACT</name>
<evidence type="ECO:0000256" key="2">
    <source>
        <dbReference type="SAM" id="SignalP"/>
    </source>
</evidence>
<feature type="signal peptide" evidence="2">
    <location>
        <begin position="1"/>
        <end position="24"/>
    </location>
</feature>
<evidence type="ECO:0000313" key="4">
    <source>
        <dbReference type="Proteomes" id="UP000440224"/>
    </source>
</evidence>
<evidence type="ECO:0000256" key="1">
    <source>
        <dbReference type="SAM" id="Phobius"/>
    </source>
</evidence>
<organism evidence="3 4">
    <name type="scientific">Polyangium spumosum</name>
    <dbReference type="NCBI Taxonomy" id="889282"/>
    <lineage>
        <taxon>Bacteria</taxon>
        <taxon>Pseudomonadati</taxon>
        <taxon>Myxococcota</taxon>
        <taxon>Polyangia</taxon>
        <taxon>Polyangiales</taxon>
        <taxon>Polyangiaceae</taxon>
        <taxon>Polyangium</taxon>
    </lineage>
</organism>
<dbReference type="AlphaFoldDB" id="A0A6N7PPC3"/>
<feature type="chain" id="PRO_5026899175" description="PEGA domain-containing protein" evidence="2">
    <location>
        <begin position="25"/>
        <end position="289"/>
    </location>
</feature>